<dbReference type="InterPro" id="IPR051309">
    <property type="entry name" value="ABCF_ATPase"/>
</dbReference>
<accession>A0ABY4DBE0</accession>
<keyword evidence="1" id="KW-0547">Nucleotide-binding</keyword>
<proteinExistence type="predicted"/>
<dbReference type="GO" id="GO:0005524">
    <property type="term" value="F:ATP binding"/>
    <property type="evidence" value="ECO:0007669"/>
    <property type="project" value="UniProtKB-KW"/>
</dbReference>
<dbReference type="Gene3D" id="3.40.50.300">
    <property type="entry name" value="P-loop containing nucleotide triphosphate hydrolases"/>
    <property type="match status" value="2"/>
</dbReference>
<evidence type="ECO:0000313" key="4">
    <source>
        <dbReference type="EMBL" id="UOM50262.1"/>
    </source>
</evidence>
<dbReference type="Proteomes" id="UP000829708">
    <property type="component" value="Chromosome"/>
</dbReference>
<reference evidence="5" key="1">
    <citation type="journal article" date="2024" name="J Bioinform Genom">
        <title>Complete genome sequence of the type strain bacterium Sphaerochaeta associata GLS2t (VKM B-2742)t.</title>
        <authorList>
            <person name="Troshina O.Y."/>
            <person name="Tepeeva A.N."/>
            <person name="Arzamasceva V.O."/>
            <person name="Whitman W.B."/>
            <person name="Varghese N."/>
            <person name="Shapiro N."/>
            <person name="Woyke T."/>
            <person name="Kripides N.C."/>
            <person name="Vasilenko O.V."/>
        </authorList>
    </citation>
    <scope>NUCLEOTIDE SEQUENCE [LARGE SCALE GENOMIC DNA]</scope>
    <source>
        <strain evidence="5">GLS2T</strain>
    </source>
</reference>
<feature type="domain" description="ABC transporter" evidence="3">
    <location>
        <begin position="324"/>
        <end position="536"/>
    </location>
</feature>
<evidence type="ECO:0000313" key="5">
    <source>
        <dbReference type="Proteomes" id="UP000829708"/>
    </source>
</evidence>
<dbReference type="SMART" id="SM00382">
    <property type="entry name" value="AAA"/>
    <property type="match status" value="2"/>
</dbReference>
<dbReference type="PANTHER" id="PTHR42855">
    <property type="entry name" value="ABC TRANSPORTER ATP-BINDING SUBUNIT"/>
    <property type="match status" value="1"/>
</dbReference>
<keyword evidence="5" id="KW-1185">Reference proteome</keyword>
<dbReference type="CDD" id="cd03221">
    <property type="entry name" value="ABCF_EF-3"/>
    <property type="match status" value="2"/>
</dbReference>
<evidence type="ECO:0000256" key="1">
    <source>
        <dbReference type="ARBA" id="ARBA00022741"/>
    </source>
</evidence>
<keyword evidence="2 4" id="KW-0067">ATP-binding</keyword>
<dbReference type="Pfam" id="PF00005">
    <property type="entry name" value="ABC_tran"/>
    <property type="match status" value="2"/>
</dbReference>
<dbReference type="InterPro" id="IPR017871">
    <property type="entry name" value="ABC_transporter-like_CS"/>
</dbReference>
<feature type="domain" description="ABC transporter" evidence="3">
    <location>
        <begin position="2"/>
        <end position="257"/>
    </location>
</feature>
<name>A0ABY4DBE0_9SPIR</name>
<dbReference type="InterPro" id="IPR003593">
    <property type="entry name" value="AAA+_ATPase"/>
</dbReference>
<organism evidence="4 5">
    <name type="scientific">Sphaerochaeta associata</name>
    <dbReference type="NCBI Taxonomy" id="1129264"/>
    <lineage>
        <taxon>Bacteria</taxon>
        <taxon>Pseudomonadati</taxon>
        <taxon>Spirochaetota</taxon>
        <taxon>Spirochaetia</taxon>
        <taxon>Spirochaetales</taxon>
        <taxon>Sphaerochaetaceae</taxon>
        <taxon>Sphaerochaeta</taxon>
    </lineage>
</organism>
<dbReference type="InterPro" id="IPR032781">
    <property type="entry name" value="ABC_tran_Xtn"/>
</dbReference>
<gene>
    <name evidence="4" type="ORF">MUG09_11925</name>
</gene>
<dbReference type="Pfam" id="PF12848">
    <property type="entry name" value="ABC_tran_Xtn"/>
    <property type="match status" value="1"/>
</dbReference>
<dbReference type="RefSeq" id="WP_244771653.1">
    <property type="nucleotide sequence ID" value="NZ_CP094929.1"/>
</dbReference>
<dbReference type="SUPFAM" id="SSF52540">
    <property type="entry name" value="P-loop containing nucleoside triphosphate hydrolases"/>
    <property type="match status" value="2"/>
</dbReference>
<evidence type="ECO:0000259" key="3">
    <source>
        <dbReference type="PROSITE" id="PS50893"/>
    </source>
</evidence>
<dbReference type="InterPro" id="IPR027417">
    <property type="entry name" value="P-loop_NTPase"/>
</dbReference>
<dbReference type="PANTHER" id="PTHR42855:SF2">
    <property type="entry name" value="DRUG RESISTANCE ABC TRANSPORTER,ATP-BINDING PROTEIN"/>
    <property type="match status" value="1"/>
</dbReference>
<protein>
    <submittedName>
        <fullName evidence="4">ATP-binding cassette domain-containing protein</fullName>
    </submittedName>
</protein>
<dbReference type="PROSITE" id="PS00211">
    <property type="entry name" value="ABC_TRANSPORTER_1"/>
    <property type="match status" value="2"/>
</dbReference>
<evidence type="ECO:0000256" key="2">
    <source>
        <dbReference type="ARBA" id="ARBA00022840"/>
    </source>
</evidence>
<dbReference type="EMBL" id="CP094929">
    <property type="protein sequence ID" value="UOM50262.1"/>
    <property type="molecule type" value="Genomic_DNA"/>
</dbReference>
<sequence>MVKLSGITVAYGDRFILKDADFLIKSGDRIGLVGPNGAGKTTLLRVLAGEEQADSGQVLIDNNTVIGYFSQNVGEMQGRSALMEVIAGSGSVYEIGLELEALEHRMGDASQVFSDADMERYGQLQTEFLARDGYDLTQRSEEILTGLGIGPDRYHEPVEHFSGGWKMRIALAKILALNPDVLLMDEPTNHLDLESIIYLESWLASFKGDVVMTSHDRQFMTRICTRTVEVANGQVTSYSGDYDFYIREREIRREQLIATYNRQQARFAKDEEFIAKFAARASHASLVQSRIKALEKIERITLPAESKIMQVQFAPCQRSGDQVVVLKDLTKRWPKAQGGEHTVFENISGVVMRTNKIALTGINGAGKSTLLKVIVGLTEASSGEATLGASVNMGYFSQYSSDVLDPNKTIFEEVFDRVPMSTIPSIRSMLGSFLFSGDDVDKKIGTLSGGEKSRVMLACMLSVPVNFLVLDEPTNHLDIQSREVLLDALSRFEGTLMIVSHDRYFLKHLANRVFELDKGVLNIYEGDYAYYLHKSGRE</sequence>
<dbReference type="InterPro" id="IPR003439">
    <property type="entry name" value="ABC_transporter-like_ATP-bd"/>
</dbReference>
<dbReference type="PROSITE" id="PS50893">
    <property type="entry name" value="ABC_TRANSPORTER_2"/>
    <property type="match status" value="2"/>
</dbReference>